<dbReference type="PANTHER" id="PTHR30006:SF2">
    <property type="entry name" value="ABC TRANSPORTER SUBSTRATE-BINDING PROTEIN"/>
    <property type="match status" value="1"/>
</dbReference>
<dbReference type="SUPFAM" id="SSF53850">
    <property type="entry name" value="Periplasmic binding protein-like II"/>
    <property type="match status" value="1"/>
</dbReference>
<evidence type="ECO:0000313" key="2">
    <source>
        <dbReference type="EMBL" id="KAF4044260.1"/>
    </source>
</evidence>
<dbReference type="PANTHER" id="PTHR30006">
    <property type="entry name" value="THIAMINE-BINDING PERIPLASMIC PROTEIN-RELATED"/>
    <property type="match status" value="1"/>
</dbReference>
<accession>A0A833TJ45</accession>
<dbReference type="Proteomes" id="UP000704712">
    <property type="component" value="Unassembled WGS sequence"/>
</dbReference>
<dbReference type="Proteomes" id="UP000602510">
    <property type="component" value="Unassembled WGS sequence"/>
</dbReference>
<gene>
    <name evidence="2" type="ORF">GN244_ATG03349</name>
    <name evidence="3" type="ORF">GN958_ATG14044</name>
</gene>
<keyword evidence="4" id="KW-1185">Reference proteome</keyword>
<evidence type="ECO:0000256" key="1">
    <source>
        <dbReference type="ARBA" id="ARBA00022729"/>
    </source>
</evidence>
<comment type="caution">
    <text evidence="2">The sequence shown here is derived from an EMBL/GenBank/DDBJ whole genome shotgun (WGS) entry which is preliminary data.</text>
</comment>
<dbReference type="EMBL" id="WSZM01000073">
    <property type="protein sequence ID" value="KAF4044260.1"/>
    <property type="molecule type" value="Genomic_DNA"/>
</dbReference>
<keyword evidence="1" id="KW-0732">Signal</keyword>
<protein>
    <submittedName>
        <fullName evidence="2">Putative ABC transporter</fullName>
    </submittedName>
</protein>
<dbReference type="EMBL" id="JAACNO010001900">
    <property type="protein sequence ID" value="KAF4136774.1"/>
    <property type="molecule type" value="Genomic_DNA"/>
</dbReference>
<evidence type="ECO:0000313" key="3">
    <source>
        <dbReference type="EMBL" id="KAF4136774.1"/>
    </source>
</evidence>
<dbReference type="AlphaFoldDB" id="A0A833TJ45"/>
<proteinExistence type="predicted"/>
<sequence length="176" mass="19849">MLAASRQQPAEKLCAGKHGLHVLWPKHPRKQSLSTTSYAEAVAEGGKLVLYHGGDTPTQQEYLHEVFQQRFSEINFTLIVDYSKYHDVHIDDQLETDTLVPDVVALQTLHDFTRWADEGKLLRYKPKGFSSIHPSLRDNDGAWMAYTIYSFYTSYNSSSLDGLAAPASMESLTDPQ</sequence>
<reference evidence="2" key="1">
    <citation type="submission" date="2020-04" db="EMBL/GenBank/DDBJ databases">
        <title>Hybrid Assembly of Korean Phytophthora infestans isolates.</title>
        <authorList>
            <person name="Prokchorchik M."/>
            <person name="Lee Y."/>
            <person name="Seo J."/>
            <person name="Cho J.-H."/>
            <person name="Park Y.-E."/>
            <person name="Jang D.-C."/>
            <person name="Im J.-S."/>
            <person name="Choi J.-G."/>
            <person name="Park H.-J."/>
            <person name="Lee G.-B."/>
            <person name="Lee Y.-G."/>
            <person name="Hong S.-Y."/>
            <person name="Cho K."/>
            <person name="Sohn K.H."/>
        </authorList>
    </citation>
    <scope>NUCLEOTIDE SEQUENCE</scope>
    <source>
        <strain evidence="2">KR_1_A1</strain>
        <strain evidence="3">KR_2_A2</strain>
    </source>
</reference>
<dbReference type="Gene3D" id="3.40.190.10">
    <property type="entry name" value="Periplasmic binding protein-like II"/>
    <property type="match status" value="1"/>
</dbReference>
<name>A0A833TJ45_PHYIN</name>
<organism evidence="2 4">
    <name type="scientific">Phytophthora infestans</name>
    <name type="common">Potato late blight agent</name>
    <name type="synonym">Botrytis infestans</name>
    <dbReference type="NCBI Taxonomy" id="4787"/>
    <lineage>
        <taxon>Eukaryota</taxon>
        <taxon>Sar</taxon>
        <taxon>Stramenopiles</taxon>
        <taxon>Oomycota</taxon>
        <taxon>Peronosporomycetes</taxon>
        <taxon>Peronosporales</taxon>
        <taxon>Peronosporaceae</taxon>
        <taxon>Phytophthora</taxon>
    </lineage>
</organism>
<evidence type="ECO:0000313" key="4">
    <source>
        <dbReference type="Proteomes" id="UP000602510"/>
    </source>
</evidence>